<evidence type="ECO:0000313" key="3">
    <source>
        <dbReference type="Proteomes" id="UP000064921"/>
    </source>
</evidence>
<dbReference type="EMBL" id="CP013068">
    <property type="protein sequence ID" value="ALV26551.1"/>
    <property type="molecule type" value="Genomic_DNA"/>
</dbReference>
<gene>
    <name evidence="2" type="ORF">APZ00_05220</name>
</gene>
<keyword evidence="1" id="KW-0175">Coiled coil</keyword>
<dbReference type="STRING" id="121719.APZ00_05220"/>
<evidence type="ECO:0000313" key="2">
    <source>
        <dbReference type="EMBL" id="ALV26551.1"/>
    </source>
</evidence>
<organism evidence="2 3">
    <name type="scientific">Pannonibacter phragmitetus</name>
    <dbReference type="NCBI Taxonomy" id="121719"/>
    <lineage>
        <taxon>Bacteria</taxon>
        <taxon>Pseudomonadati</taxon>
        <taxon>Pseudomonadota</taxon>
        <taxon>Alphaproteobacteria</taxon>
        <taxon>Hyphomicrobiales</taxon>
        <taxon>Stappiaceae</taxon>
        <taxon>Pannonibacter</taxon>
    </lineage>
</organism>
<name>A0A0U3MQT6_9HYPH</name>
<protein>
    <submittedName>
        <fullName evidence="2">Uncharacterized protein</fullName>
    </submittedName>
</protein>
<dbReference type="AlphaFoldDB" id="A0A0U3MQT6"/>
<proteinExistence type="predicted"/>
<reference evidence="2 3" key="1">
    <citation type="submission" date="2015-10" db="EMBL/GenBank/DDBJ databases">
        <title>The world's first case of liver abscess caused by Pannonibacter phragmitetus.</title>
        <authorList>
            <person name="Ming D."/>
            <person name="Wang M."/>
            <person name="Zhou Y."/>
            <person name="Jiang T."/>
            <person name="Hu S."/>
        </authorList>
    </citation>
    <scope>NUCLEOTIDE SEQUENCE [LARGE SCALE GENOMIC DNA]</scope>
    <source>
        <strain evidence="2 3">31801</strain>
    </source>
</reference>
<dbReference type="Proteomes" id="UP000064921">
    <property type="component" value="Chromosome"/>
</dbReference>
<dbReference type="RefSeq" id="WP_058898263.1">
    <property type="nucleotide sequence ID" value="NZ_CP013068.1"/>
</dbReference>
<sequence length="91" mass="9688">MTDTPGQDDGQRLFGQLRRLQAEAEAAAAALEAGDSHARLNALVLQDELKRLLEQLKAGRDAAASELSRLTQASSSASAYMRCGAAMARSR</sequence>
<dbReference type="KEGG" id="pphr:APZ00_05220"/>
<evidence type="ECO:0000256" key="1">
    <source>
        <dbReference type="SAM" id="Coils"/>
    </source>
</evidence>
<feature type="coiled-coil region" evidence="1">
    <location>
        <begin position="46"/>
        <end position="73"/>
    </location>
</feature>
<accession>A0A0U3MQT6</accession>
<keyword evidence="3" id="KW-1185">Reference proteome</keyword>